<evidence type="ECO:0000313" key="2">
    <source>
        <dbReference type="EMBL" id="TWU46135.1"/>
    </source>
</evidence>
<dbReference type="InterPro" id="IPR026816">
    <property type="entry name" value="Flavodoxin_dom"/>
</dbReference>
<feature type="domain" description="Flavodoxin" evidence="1">
    <location>
        <begin position="9"/>
        <end position="132"/>
    </location>
</feature>
<evidence type="ECO:0000313" key="3">
    <source>
        <dbReference type="Proteomes" id="UP000318288"/>
    </source>
</evidence>
<dbReference type="GO" id="GO:0070819">
    <property type="term" value="F:menaquinone-dependent protoporphyrinogen oxidase activity"/>
    <property type="evidence" value="ECO:0007669"/>
    <property type="project" value="TreeGrafter"/>
</dbReference>
<dbReference type="Proteomes" id="UP000318288">
    <property type="component" value="Unassembled WGS sequence"/>
</dbReference>
<dbReference type="InterPro" id="IPR029039">
    <property type="entry name" value="Flavoprotein-like_sf"/>
</dbReference>
<keyword evidence="3" id="KW-1185">Reference proteome</keyword>
<dbReference type="PANTHER" id="PTHR38030:SF2">
    <property type="entry name" value="PROTOPORPHYRINOGEN IX DEHYDROGENASE [QUINONE]"/>
    <property type="match status" value="1"/>
</dbReference>
<dbReference type="OrthoDB" id="9795729at2"/>
<name>A0A5C6ECC8_9BACT</name>
<reference evidence="2 3" key="1">
    <citation type="submission" date="2019-02" db="EMBL/GenBank/DDBJ databases">
        <title>Deep-cultivation of Planctomycetes and their phenomic and genomic characterization uncovers novel biology.</title>
        <authorList>
            <person name="Wiegand S."/>
            <person name="Jogler M."/>
            <person name="Boedeker C."/>
            <person name="Pinto D."/>
            <person name="Vollmers J."/>
            <person name="Rivas-Marin E."/>
            <person name="Kohn T."/>
            <person name="Peeters S.H."/>
            <person name="Heuer A."/>
            <person name="Rast P."/>
            <person name="Oberbeckmann S."/>
            <person name="Bunk B."/>
            <person name="Jeske O."/>
            <person name="Meyerdierks A."/>
            <person name="Storesund J.E."/>
            <person name="Kallscheuer N."/>
            <person name="Luecker S."/>
            <person name="Lage O.M."/>
            <person name="Pohl T."/>
            <person name="Merkel B.J."/>
            <person name="Hornburger P."/>
            <person name="Mueller R.-W."/>
            <person name="Bruemmer F."/>
            <person name="Labrenz M."/>
            <person name="Spormann A.M."/>
            <person name="Op Den Camp H."/>
            <person name="Overmann J."/>
            <person name="Amann R."/>
            <person name="Jetten M.S.M."/>
            <person name="Mascher T."/>
            <person name="Medema M.H."/>
            <person name="Devos D.P."/>
            <person name="Kaster A.-K."/>
            <person name="Ovreas L."/>
            <person name="Rohde M."/>
            <person name="Galperin M.Y."/>
            <person name="Jogler C."/>
        </authorList>
    </citation>
    <scope>NUCLEOTIDE SEQUENCE [LARGE SCALE GENOMIC DNA]</scope>
    <source>
        <strain evidence="2 3">Poly51</strain>
    </source>
</reference>
<accession>A0A5C6ECC8</accession>
<keyword evidence="2" id="KW-0560">Oxidoreductase</keyword>
<dbReference type="SUPFAM" id="SSF52218">
    <property type="entry name" value="Flavoproteins"/>
    <property type="match status" value="1"/>
</dbReference>
<comment type="caution">
    <text evidence="2">The sequence shown here is derived from an EMBL/GenBank/DDBJ whole genome shotgun (WGS) entry which is preliminary data.</text>
</comment>
<protein>
    <submittedName>
        <fullName evidence="2">Protoporphyrinogen IX dehydrogenase [menaquinone]</fullName>
        <ecNumber evidence="2">1.3.5.3</ecNumber>
    </submittedName>
</protein>
<evidence type="ECO:0000259" key="1">
    <source>
        <dbReference type="Pfam" id="PF12724"/>
    </source>
</evidence>
<proteinExistence type="predicted"/>
<dbReference type="GO" id="GO:0006783">
    <property type="term" value="P:heme biosynthetic process"/>
    <property type="evidence" value="ECO:0007669"/>
    <property type="project" value="TreeGrafter"/>
</dbReference>
<dbReference type="EC" id="1.3.5.3" evidence="2"/>
<dbReference type="PANTHER" id="PTHR38030">
    <property type="entry name" value="PROTOPORPHYRINOGEN IX DEHYDROGENASE [MENAQUINONE]"/>
    <property type="match status" value="1"/>
</dbReference>
<dbReference type="GO" id="GO:0010181">
    <property type="term" value="F:FMN binding"/>
    <property type="evidence" value="ECO:0007669"/>
    <property type="project" value="TreeGrafter"/>
</dbReference>
<dbReference type="InterPro" id="IPR052200">
    <property type="entry name" value="Protoporphyrinogen_IX_DH"/>
</dbReference>
<dbReference type="Pfam" id="PF12724">
    <property type="entry name" value="Flavodoxin_5"/>
    <property type="match status" value="1"/>
</dbReference>
<gene>
    <name evidence="2" type="primary">hemG_2</name>
    <name evidence="2" type="ORF">Poly51_55300</name>
</gene>
<dbReference type="AlphaFoldDB" id="A0A5C6ECC8"/>
<sequence length="190" mass="21617">MAEHGVPTDTFDVTKHDVTGLAVDSYQAVVFGSSLHFAEHDSRIAWCIRNYRSWLRDAPSAFFSVSLGIISKNHKDRREAAWLADEFLRQEDFTPSRKACFAGALRYSQYGSVTKHLMHWIAKKSGSDTDTDRDYDYTDWPAIEAFASDFASLIHSCRQPDPSGPRFNPVDKPHRQYSARLRQSVGELLD</sequence>
<organism evidence="2 3">
    <name type="scientific">Rubripirellula tenax</name>
    <dbReference type="NCBI Taxonomy" id="2528015"/>
    <lineage>
        <taxon>Bacteria</taxon>
        <taxon>Pseudomonadati</taxon>
        <taxon>Planctomycetota</taxon>
        <taxon>Planctomycetia</taxon>
        <taxon>Pirellulales</taxon>
        <taxon>Pirellulaceae</taxon>
        <taxon>Rubripirellula</taxon>
    </lineage>
</organism>
<dbReference type="EMBL" id="SJPW01000008">
    <property type="protein sequence ID" value="TWU46135.1"/>
    <property type="molecule type" value="Genomic_DNA"/>
</dbReference>